<sequence>MSDIRDDDLILFHYRDGLPSERLRAIEQALAASPALDARYQALRRLLAEADRDVPPRPDAQFEARLWQRLQTRMETQRLDGPGAPDAPIVATAPPMRAAARRSARPRRRLRPWSVGLASAAGLASLAMLAVTLYFPAARNDAPMQPPSVQHVAAQAAMADRVLADRVATHLRSTEGLLLSVINNDSATLMPADDALVRSLVDDNRLYAAAAAQRGDKALTGFLQTLDPVLIELANQLRTGDIQQDQGLRDLVHGSDMLFQVRAVEARLQSRGNIRVKTRGAMT</sequence>
<protein>
    <recommendedName>
        <fullName evidence="4">Anti-sigma factor</fullName>
    </recommendedName>
</protein>
<feature type="transmembrane region" description="Helical" evidence="1">
    <location>
        <begin position="115"/>
        <end position="135"/>
    </location>
</feature>
<gene>
    <name evidence="2" type="ORF">EER27_02130</name>
</gene>
<keyword evidence="1" id="KW-0472">Membrane</keyword>
<keyword evidence="1" id="KW-1133">Transmembrane helix</keyword>
<accession>A0A3M8SZP6</accession>
<dbReference type="EMBL" id="RIBS01000001">
    <property type="protein sequence ID" value="RNF86243.1"/>
    <property type="molecule type" value="Genomic_DNA"/>
</dbReference>
<keyword evidence="1" id="KW-0812">Transmembrane</keyword>
<comment type="caution">
    <text evidence="2">The sequence shown here is derived from an EMBL/GenBank/DDBJ whole genome shotgun (WGS) entry which is preliminary data.</text>
</comment>
<dbReference type="OrthoDB" id="6024440at2"/>
<dbReference type="Proteomes" id="UP000267049">
    <property type="component" value="Unassembled WGS sequence"/>
</dbReference>
<evidence type="ECO:0000256" key="1">
    <source>
        <dbReference type="SAM" id="Phobius"/>
    </source>
</evidence>
<keyword evidence="3" id="KW-1185">Reference proteome</keyword>
<organism evidence="2 3">
    <name type="scientific">Montanilutibacter psychrotolerans</name>
    <dbReference type="NCBI Taxonomy" id="1327343"/>
    <lineage>
        <taxon>Bacteria</taxon>
        <taxon>Pseudomonadati</taxon>
        <taxon>Pseudomonadota</taxon>
        <taxon>Gammaproteobacteria</taxon>
        <taxon>Lysobacterales</taxon>
        <taxon>Lysobacteraceae</taxon>
        <taxon>Montanilutibacter</taxon>
    </lineage>
</organism>
<reference evidence="2 3" key="1">
    <citation type="submission" date="2018-11" db="EMBL/GenBank/DDBJ databases">
        <title>Lysobacter cryohumiis sp. nov., isolated from soil in the Tianshan Mountains, Xinjiang, China.</title>
        <authorList>
            <person name="Luo Y."/>
            <person name="Sheng H."/>
        </authorList>
    </citation>
    <scope>NUCLEOTIDE SEQUENCE [LARGE SCALE GENOMIC DNA]</scope>
    <source>
        <strain evidence="2 3">ZS60</strain>
    </source>
</reference>
<dbReference type="RefSeq" id="WP_123086362.1">
    <property type="nucleotide sequence ID" value="NZ_RIBS01000001.1"/>
</dbReference>
<evidence type="ECO:0008006" key="4">
    <source>
        <dbReference type="Google" id="ProtNLM"/>
    </source>
</evidence>
<evidence type="ECO:0000313" key="3">
    <source>
        <dbReference type="Proteomes" id="UP000267049"/>
    </source>
</evidence>
<dbReference type="AlphaFoldDB" id="A0A3M8SZP6"/>
<evidence type="ECO:0000313" key="2">
    <source>
        <dbReference type="EMBL" id="RNF86243.1"/>
    </source>
</evidence>
<name>A0A3M8SZP6_9GAMM</name>
<proteinExistence type="predicted"/>